<organism evidence="4 5">
    <name type="scientific">Antrihabitans stalagmiti</name>
    <dbReference type="NCBI Taxonomy" id="2799499"/>
    <lineage>
        <taxon>Bacteria</taxon>
        <taxon>Bacillati</taxon>
        <taxon>Actinomycetota</taxon>
        <taxon>Actinomycetes</taxon>
        <taxon>Mycobacteriales</taxon>
        <taxon>Nocardiaceae</taxon>
        <taxon>Antrihabitans</taxon>
    </lineage>
</organism>
<comment type="caution">
    <text evidence="4">The sequence shown here is derived from an EMBL/GenBank/DDBJ whole genome shotgun (WGS) entry which is preliminary data.</text>
</comment>
<dbReference type="NCBIfam" id="TIGR01790">
    <property type="entry name" value="carotene-cycl"/>
    <property type="match status" value="1"/>
</dbReference>
<dbReference type="GO" id="GO:0016117">
    <property type="term" value="P:carotenoid biosynthetic process"/>
    <property type="evidence" value="ECO:0007669"/>
    <property type="project" value="UniProtKB-KW"/>
</dbReference>
<dbReference type="GO" id="GO:0016860">
    <property type="term" value="F:intramolecular oxidoreductase activity"/>
    <property type="evidence" value="ECO:0007669"/>
    <property type="project" value="UniProtKB-ARBA"/>
</dbReference>
<dbReference type="RefSeq" id="WP_199701217.1">
    <property type="nucleotide sequence ID" value="NZ_JAEMNV010000001.1"/>
</dbReference>
<sequence length="393" mass="42916">MAPLDTTPTDVLVVGLGPAGLALSHRCAEAGLSVRAVETHPHRTWTPTYAIWDDELPHWLDRSVIATTTDEPDVWTTRRQTIPRAYSVLNSRRLQDSLSFDYNFVVTGTAVDVAEDSVTLTDGTTLRAGTVIDARGTTRTPATAEQTAFGVVVDGETGRRALEGAAAWFMDWRRDNGTSPTDPPSFLYAVPLGSDEILLEETCLVGRPGLHLRELRARLEVRLRSRGVRIDGTERLERVRFPVEPGPRRLFTSTATAFGSRGGFMHPGTGYSVAMALGLADPVAKAIAGGEDLRELLWPLPARGVRKLRRAGLKMLLGMDAAQVAPFFATFFDLPIELQRAYLSDRNDLAGTAVAMRKLFAHFPPGLRSIAVKSTILPGNRSPKRSDSTIMDT</sequence>
<evidence type="ECO:0000313" key="5">
    <source>
        <dbReference type="Proteomes" id="UP000655868"/>
    </source>
</evidence>
<evidence type="ECO:0000256" key="3">
    <source>
        <dbReference type="ARBA" id="ARBA00023027"/>
    </source>
</evidence>
<dbReference type="PANTHER" id="PTHR39757:SF5">
    <property type="entry name" value="OS02G0190600 PROTEIN"/>
    <property type="match status" value="1"/>
</dbReference>
<dbReference type="Pfam" id="PF05834">
    <property type="entry name" value="Lycopene_cycl"/>
    <property type="match status" value="1"/>
</dbReference>
<comment type="similarity">
    <text evidence="1">Belongs to the lycopene cyclase family.</text>
</comment>
<protein>
    <submittedName>
        <fullName evidence="4">Lycopene cyclase family protein</fullName>
    </submittedName>
</protein>
<dbReference type="GO" id="GO:0016705">
    <property type="term" value="F:oxidoreductase activity, acting on paired donors, with incorporation or reduction of molecular oxygen"/>
    <property type="evidence" value="ECO:0007669"/>
    <property type="project" value="InterPro"/>
</dbReference>
<dbReference type="SUPFAM" id="SSF51905">
    <property type="entry name" value="FAD/NAD(P)-binding domain"/>
    <property type="match status" value="1"/>
</dbReference>
<gene>
    <name evidence="4" type="ORF">JGU71_01300</name>
</gene>
<accession>A0A934NLN2</accession>
<evidence type="ECO:0000256" key="1">
    <source>
        <dbReference type="ARBA" id="ARBA00006599"/>
    </source>
</evidence>
<keyword evidence="3" id="KW-0520">NAD</keyword>
<dbReference type="InterPro" id="IPR010108">
    <property type="entry name" value="Lycopene_cyclase_b/e"/>
</dbReference>
<dbReference type="EMBL" id="JAEMNV010000001">
    <property type="protein sequence ID" value="MBJ8337511.1"/>
    <property type="molecule type" value="Genomic_DNA"/>
</dbReference>
<dbReference type="AlphaFoldDB" id="A0A934NLN2"/>
<proteinExistence type="inferred from homology"/>
<reference evidence="4" key="1">
    <citation type="submission" date="2020-12" db="EMBL/GenBank/DDBJ databases">
        <title>Antrihabitans popcorni sp. nov. and Antrihabitans auranticaus sp. nov., isolated from a larva cave.</title>
        <authorList>
            <person name="Lee S.D."/>
            <person name="Kim I.S."/>
        </authorList>
    </citation>
    <scope>NUCLEOTIDE SEQUENCE</scope>
    <source>
        <strain evidence="4">YC3-6</strain>
    </source>
</reference>
<keyword evidence="5" id="KW-1185">Reference proteome</keyword>
<evidence type="ECO:0000256" key="2">
    <source>
        <dbReference type="ARBA" id="ARBA00022746"/>
    </source>
</evidence>
<name>A0A934NLN2_9NOCA</name>
<dbReference type="Proteomes" id="UP000655868">
    <property type="component" value="Unassembled WGS sequence"/>
</dbReference>
<keyword evidence="2" id="KW-0125">Carotenoid biosynthesis</keyword>
<dbReference type="PANTHER" id="PTHR39757">
    <property type="match status" value="1"/>
</dbReference>
<dbReference type="InterPro" id="IPR036188">
    <property type="entry name" value="FAD/NAD-bd_sf"/>
</dbReference>
<dbReference type="Gene3D" id="3.50.50.60">
    <property type="entry name" value="FAD/NAD(P)-binding domain"/>
    <property type="match status" value="1"/>
</dbReference>
<evidence type="ECO:0000313" key="4">
    <source>
        <dbReference type="EMBL" id="MBJ8337511.1"/>
    </source>
</evidence>